<dbReference type="PANTHER" id="PTHR11439:SF438">
    <property type="entry name" value="REVERSE TRANSCRIPTASE TY1_COPIA-TYPE DOMAIN-CONTAINING PROTEIN"/>
    <property type="match status" value="1"/>
</dbReference>
<evidence type="ECO:0000259" key="5">
    <source>
        <dbReference type="Pfam" id="PF22936"/>
    </source>
</evidence>
<keyword evidence="7" id="KW-1185">Reference proteome</keyword>
<dbReference type="Pfam" id="PF22936">
    <property type="entry name" value="Pol_BBD"/>
    <property type="match status" value="1"/>
</dbReference>
<dbReference type="CDD" id="cd09272">
    <property type="entry name" value="RNase_HI_RT_Ty1"/>
    <property type="match status" value="1"/>
</dbReference>
<keyword evidence="2" id="KW-0378">Hydrolase</keyword>
<protein>
    <recommendedName>
        <fullName evidence="5">Retrovirus-related Pol polyprotein from transposon TNT 1-94-like beta-barrel domain-containing protein</fullName>
    </recommendedName>
</protein>
<dbReference type="Gene3D" id="3.30.420.10">
    <property type="entry name" value="Ribonuclease H-like superfamily/Ribonuclease H"/>
    <property type="match status" value="1"/>
</dbReference>
<evidence type="ECO:0000313" key="6">
    <source>
        <dbReference type="EMBL" id="KAJ3558539.1"/>
    </source>
</evidence>
<evidence type="ECO:0000256" key="4">
    <source>
        <dbReference type="SAM" id="MobiDB-lite"/>
    </source>
</evidence>
<keyword evidence="3" id="KW-0496">Mitochondrion</keyword>
<name>A0A9W8N688_9PEZI</name>
<dbReference type="SUPFAM" id="SSF53098">
    <property type="entry name" value="Ribonuclease H-like"/>
    <property type="match status" value="1"/>
</dbReference>
<accession>A0A9W8N688</accession>
<feature type="domain" description="Retrovirus-related Pol polyprotein from transposon TNT 1-94-like beta-barrel" evidence="5">
    <location>
        <begin position="112"/>
        <end position="180"/>
    </location>
</feature>
<feature type="region of interest" description="Disordered" evidence="4">
    <location>
        <begin position="37"/>
        <end position="96"/>
    </location>
</feature>
<comment type="caution">
    <text evidence="6">The sequence shown here is derived from an EMBL/GenBank/DDBJ whole genome shotgun (WGS) entry which is preliminary data.</text>
</comment>
<dbReference type="GO" id="GO:0005739">
    <property type="term" value="C:mitochondrion"/>
    <property type="evidence" value="ECO:0007669"/>
    <property type="project" value="UniProtKB-SubCell"/>
</dbReference>
<dbReference type="AlphaFoldDB" id="A0A9W8N688"/>
<organism evidence="6 7">
    <name type="scientific">Xylaria arbuscula</name>
    <dbReference type="NCBI Taxonomy" id="114810"/>
    <lineage>
        <taxon>Eukaryota</taxon>
        <taxon>Fungi</taxon>
        <taxon>Dikarya</taxon>
        <taxon>Ascomycota</taxon>
        <taxon>Pezizomycotina</taxon>
        <taxon>Sordariomycetes</taxon>
        <taxon>Xylariomycetidae</taxon>
        <taxon>Xylariales</taxon>
        <taxon>Xylariaceae</taxon>
        <taxon>Xylaria</taxon>
    </lineage>
</organism>
<comment type="subcellular location">
    <subcellularLocation>
        <location evidence="1">Mitochondrion</location>
    </subcellularLocation>
</comment>
<gene>
    <name evidence="6" type="ORF">NPX13_g9684</name>
</gene>
<reference evidence="6" key="1">
    <citation type="submission" date="2022-07" db="EMBL/GenBank/DDBJ databases">
        <title>Genome Sequence of Xylaria arbuscula.</title>
        <authorList>
            <person name="Buettner E."/>
        </authorList>
    </citation>
    <scope>NUCLEOTIDE SEQUENCE</scope>
    <source>
        <strain evidence="6">VT107</strain>
    </source>
</reference>
<keyword evidence="2" id="KW-0064">Aspartyl protease</keyword>
<proteinExistence type="predicted"/>
<dbReference type="InterPro" id="IPR054722">
    <property type="entry name" value="PolX-like_BBD"/>
</dbReference>
<evidence type="ECO:0000256" key="3">
    <source>
        <dbReference type="ARBA" id="ARBA00023128"/>
    </source>
</evidence>
<dbReference type="InterPro" id="IPR036397">
    <property type="entry name" value="RNaseH_sf"/>
</dbReference>
<dbReference type="PANTHER" id="PTHR11439">
    <property type="entry name" value="GAG-POL-RELATED RETROTRANSPOSON"/>
    <property type="match status" value="1"/>
</dbReference>
<keyword evidence="2" id="KW-0645">Protease</keyword>
<dbReference type="EMBL" id="JANPWZ010002462">
    <property type="protein sequence ID" value="KAJ3558539.1"/>
    <property type="molecule type" value="Genomic_DNA"/>
</dbReference>
<dbReference type="Proteomes" id="UP001148614">
    <property type="component" value="Unassembled WGS sequence"/>
</dbReference>
<dbReference type="SUPFAM" id="SSF56672">
    <property type="entry name" value="DNA/RNA polymerases"/>
    <property type="match status" value="1"/>
</dbReference>
<dbReference type="InterPro" id="IPR043502">
    <property type="entry name" value="DNA/RNA_pol_sf"/>
</dbReference>
<feature type="compositionally biased region" description="Basic and acidic residues" evidence="4">
    <location>
        <begin position="49"/>
        <end position="70"/>
    </location>
</feature>
<dbReference type="InterPro" id="IPR012337">
    <property type="entry name" value="RNaseH-like_sf"/>
</dbReference>
<dbReference type="GO" id="GO:0004190">
    <property type="term" value="F:aspartic-type endopeptidase activity"/>
    <property type="evidence" value="ECO:0007669"/>
    <property type="project" value="UniProtKB-KW"/>
</dbReference>
<evidence type="ECO:0000256" key="2">
    <source>
        <dbReference type="ARBA" id="ARBA00022750"/>
    </source>
</evidence>
<sequence length="951" mass="108146">MVNQTAIQADQLTYIDIAAALRQYALTCLSPPRSSRALKGAFPTYNTNKQEETDKDDQVQDKLDRSDPRRLQGRGQGRAGNRGRDLQRSIPKRPRANTQVCKAYQGFHNLEKCWFLNFRRAKPGDMVIAGDSAVPILGYGEVDINVQGPKGPEVMRLPDVAYCEDFSTNIVSLKRLQQSSYWHLMQESLGAKIKKDSEAEIAITDYDACAQAKLRRQVRRTKQIRPSKPGIRIAIDFHDFEKTTYSNNSMMIATDRYSGYTWDHFFKNRQTKSVKVIKCDNKILKHKDGLEALRDTFPDYKITFKPSAANTQGQNRAAERLGGIIKDKARAMRLGSNLPKSLWPEIIKAAIYLYNRIWNPLNNRIESTRDIQFQEKSFYTGNPEDLQKDARELLPRTIKILLAKRDLQETQPETINKYPKLDHKVYQNVAEDSVKEQGNSENKESVFRIQATGSKVTCKPNQLYTQAIFVPYPSPPESPTLSNLFTATIRKADLVVRPAEAALVASKPRFKIKEDPFNLYTIVSARKSCWEATFNSGRLCTTESFHGMPCKARLVIRGDQQPYSSSEETYASTLAGRSFRTLMAIAAKFDLELKQYDAVNAFVNAKLDKEIYIRMPPGYRKSGLGYSPVPHKPCCYSKNRILMFIYVDDIVLAYQSSQEASAIRLIRELKTKYQLTGGDDLQWFLGVEVIRDRQQKLIWLSQSSYIEKISKLSDSKEKKHPTPIKIQELLPYRGLATAKEIHAYQKKIGSIIYAAVITRPDIAFPASRLSQFNLNPSPKHHREADQTLDYLLQTQYYALKFRGGNDLIVASDSSFADNTIDRKSSQAYVIKLFGGVIGWRANKQDTITTSTTEAELLALAQAAKEAMFVSRLIKELGVTLNSQQITLQCDNQQTIRLLKKEVSTLKTKLRHIDIHNHWLRQEVQQETLDITYVPTGDIIADRLTKALPATK</sequence>
<dbReference type="GO" id="GO:0003676">
    <property type="term" value="F:nucleic acid binding"/>
    <property type="evidence" value="ECO:0007669"/>
    <property type="project" value="InterPro"/>
</dbReference>
<evidence type="ECO:0000256" key="1">
    <source>
        <dbReference type="ARBA" id="ARBA00004173"/>
    </source>
</evidence>
<evidence type="ECO:0000313" key="7">
    <source>
        <dbReference type="Proteomes" id="UP001148614"/>
    </source>
</evidence>